<evidence type="ECO:0000313" key="2">
    <source>
        <dbReference type="EMBL" id="UTV28665.1"/>
    </source>
</evidence>
<protein>
    <submittedName>
        <fullName evidence="2">2Fe-2S iron-sulfur cluster-binding protein</fullName>
    </submittedName>
</protein>
<dbReference type="CDD" id="cd00207">
    <property type="entry name" value="fer2"/>
    <property type="match status" value="1"/>
</dbReference>
<evidence type="ECO:0000313" key="3">
    <source>
        <dbReference type="Proteomes" id="UP001057998"/>
    </source>
</evidence>
<proteinExistence type="predicted"/>
<dbReference type="PROSITE" id="PS00197">
    <property type="entry name" value="2FE2S_FER_1"/>
    <property type="match status" value="1"/>
</dbReference>
<dbReference type="EMBL" id="CP101508">
    <property type="protein sequence ID" value="UTV28665.1"/>
    <property type="molecule type" value="Genomic_DNA"/>
</dbReference>
<dbReference type="InterPro" id="IPR012675">
    <property type="entry name" value="Beta-grasp_dom_sf"/>
</dbReference>
<dbReference type="InterPro" id="IPR036010">
    <property type="entry name" value="2Fe-2S_ferredoxin-like_sf"/>
</dbReference>
<dbReference type="InterPro" id="IPR001041">
    <property type="entry name" value="2Fe-2S_ferredoxin-type"/>
</dbReference>
<dbReference type="SUPFAM" id="SSF54292">
    <property type="entry name" value="2Fe-2S ferredoxin-like"/>
    <property type="match status" value="1"/>
</dbReference>
<feature type="domain" description="2Fe-2S ferredoxin-type" evidence="1">
    <location>
        <begin position="2"/>
        <end position="86"/>
    </location>
</feature>
<gene>
    <name evidence="2" type="ORF">NNL38_05295</name>
</gene>
<evidence type="ECO:0000259" key="1">
    <source>
        <dbReference type="PROSITE" id="PS51085"/>
    </source>
</evidence>
<reference evidence="2" key="1">
    <citation type="submission" date="2022-07" db="EMBL/GenBank/DDBJ databases">
        <title>Genome sequencing of Photobacterium atrarenae GJH2-4.</title>
        <authorList>
            <person name="Park S.-J."/>
        </authorList>
    </citation>
    <scope>NUCLEOTIDE SEQUENCE</scope>
    <source>
        <strain evidence="2">GJH2-4</strain>
    </source>
</reference>
<dbReference type="Pfam" id="PF00111">
    <property type="entry name" value="Fer2"/>
    <property type="match status" value="1"/>
</dbReference>
<name>A0ABY5GHQ9_9GAMM</name>
<dbReference type="PROSITE" id="PS51085">
    <property type="entry name" value="2FE2S_FER_2"/>
    <property type="match status" value="1"/>
</dbReference>
<accession>A0ABY5GHQ9</accession>
<keyword evidence="3" id="KW-1185">Reference proteome</keyword>
<dbReference type="RefSeq" id="WP_255389982.1">
    <property type="nucleotide sequence ID" value="NZ_CP101508.1"/>
</dbReference>
<dbReference type="Gene3D" id="3.10.20.30">
    <property type="match status" value="1"/>
</dbReference>
<dbReference type="InterPro" id="IPR006058">
    <property type="entry name" value="2Fe2S_fd_BS"/>
</dbReference>
<dbReference type="Proteomes" id="UP001057998">
    <property type="component" value="Chromosome 1"/>
</dbReference>
<organism evidence="2 3">
    <name type="scientific">Photobacterium atrarenae</name>
    <dbReference type="NCBI Taxonomy" id="865757"/>
    <lineage>
        <taxon>Bacteria</taxon>
        <taxon>Pseudomonadati</taxon>
        <taxon>Pseudomonadota</taxon>
        <taxon>Gammaproteobacteria</taxon>
        <taxon>Vibrionales</taxon>
        <taxon>Vibrionaceae</taxon>
        <taxon>Photobacterium</taxon>
    </lineage>
</organism>
<sequence length="99" mass="10910">MSPLTFKVNGQTVCGNSREPLLVQLEKAGFRPEYQCRNGMCGACRCKLKIGAVDQQDAMAFVGPNEILACCSVPKSHLELEFDYQLTPAESADRDVVNR</sequence>